<dbReference type="PANTHER" id="PTHR30572">
    <property type="entry name" value="MEMBRANE COMPONENT OF TRANSPORTER-RELATED"/>
    <property type="match status" value="1"/>
</dbReference>
<feature type="transmembrane region" description="Helical" evidence="7">
    <location>
        <begin position="20"/>
        <end position="40"/>
    </location>
</feature>
<comment type="subcellular location">
    <subcellularLocation>
        <location evidence="1">Cell membrane</location>
        <topology evidence="1">Multi-pass membrane protein</topology>
    </subcellularLocation>
</comment>
<feature type="transmembrane region" description="Helical" evidence="7">
    <location>
        <begin position="277"/>
        <end position="301"/>
    </location>
</feature>
<comment type="similarity">
    <text evidence="6">Belongs to the ABC-4 integral membrane protein family.</text>
</comment>
<evidence type="ECO:0000256" key="3">
    <source>
        <dbReference type="ARBA" id="ARBA00022692"/>
    </source>
</evidence>
<dbReference type="GO" id="GO:0022857">
    <property type="term" value="F:transmembrane transporter activity"/>
    <property type="evidence" value="ECO:0007669"/>
    <property type="project" value="TreeGrafter"/>
</dbReference>
<dbReference type="PANTHER" id="PTHR30572:SF4">
    <property type="entry name" value="ABC TRANSPORTER PERMEASE YTRF"/>
    <property type="match status" value="1"/>
</dbReference>
<keyword evidence="5 7" id="KW-0472">Membrane</keyword>
<feature type="transmembrane region" description="Helical" evidence="7">
    <location>
        <begin position="114"/>
        <end position="138"/>
    </location>
</feature>
<reference evidence="10" key="1">
    <citation type="submission" date="2019-09" db="EMBL/GenBank/DDBJ databases">
        <title>Mumia zhuanghuii sp. nov. isolated from the intestinal contents of plateau pika (Ochotona curzoniae) in the Qinghai-Tibet plateau of China.</title>
        <authorList>
            <person name="Tian Z."/>
        </authorList>
    </citation>
    <scope>NUCLEOTIDE SEQUENCE [LARGE SCALE GENOMIC DNA]</scope>
    <source>
        <strain evidence="10">L-031</strain>
    </source>
</reference>
<keyword evidence="10" id="KW-1185">Reference proteome</keyword>
<feature type="transmembrane region" description="Helical" evidence="7">
    <location>
        <begin position="375"/>
        <end position="397"/>
    </location>
</feature>
<dbReference type="GO" id="GO:0005886">
    <property type="term" value="C:plasma membrane"/>
    <property type="evidence" value="ECO:0007669"/>
    <property type="project" value="UniProtKB-SubCell"/>
</dbReference>
<feature type="transmembrane region" description="Helical" evidence="7">
    <location>
        <begin position="321"/>
        <end position="343"/>
    </location>
</feature>
<keyword evidence="4 7" id="KW-1133">Transmembrane helix</keyword>
<accession>A0A5J6L883</accession>
<evidence type="ECO:0000256" key="6">
    <source>
        <dbReference type="ARBA" id="ARBA00038076"/>
    </source>
</evidence>
<dbReference type="Pfam" id="PF02687">
    <property type="entry name" value="FtsX"/>
    <property type="match status" value="1"/>
</dbReference>
<dbReference type="KEGG" id="mlz:F6J85_17470"/>
<feature type="transmembrane region" description="Helical" evidence="7">
    <location>
        <begin position="158"/>
        <end position="178"/>
    </location>
</feature>
<dbReference type="EMBL" id="CP044232">
    <property type="protein sequence ID" value="QEW04693.1"/>
    <property type="molecule type" value="Genomic_DNA"/>
</dbReference>
<dbReference type="InterPro" id="IPR050250">
    <property type="entry name" value="Macrolide_Exporter_MacB"/>
</dbReference>
<evidence type="ECO:0000313" key="9">
    <source>
        <dbReference type="EMBL" id="QEW04693.1"/>
    </source>
</evidence>
<feature type="transmembrane region" description="Helical" evidence="7">
    <location>
        <begin position="409"/>
        <end position="432"/>
    </location>
</feature>
<proteinExistence type="inferred from homology"/>
<evidence type="ECO:0000256" key="1">
    <source>
        <dbReference type="ARBA" id="ARBA00004651"/>
    </source>
</evidence>
<dbReference type="InterPro" id="IPR003838">
    <property type="entry name" value="ABC3_permease_C"/>
</dbReference>
<keyword evidence="3 7" id="KW-0812">Transmembrane</keyword>
<feature type="transmembrane region" description="Helical" evidence="7">
    <location>
        <begin position="234"/>
        <end position="256"/>
    </location>
</feature>
<evidence type="ECO:0000256" key="5">
    <source>
        <dbReference type="ARBA" id="ARBA00023136"/>
    </source>
</evidence>
<gene>
    <name evidence="9" type="ORF">F6J85_17470</name>
</gene>
<evidence type="ECO:0000313" key="10">
    <source>
        <dbReference type="Proteomes" id="UP000325516"/>
    </source>
</evidence>
<evidence type="ECO:0000259" key="8">
    <source>
        <dbReference type="Pfam" id="PF02687"/>
    </source>
</evidence>
<dbReference type="Proteomes" id="UP000325516">
    <property type="component" value="Chromosome"/>
</dbReference>
<protein>
    <submittedName>
        <fullName evidence="9">FtsX-like permease family protein</fullName>
    </submittedName>
</protein>
<evidence type="ECO:0000256" key="7">
    <source>
        <dbReference type="SAM" id="Phobius"/>
    </source>
</evidence>
<evidence type="ECO:0000256" key="4">
    <source>
        <dbReference type="ARBA" id="ARBA00022989"/>
    </source>
</evidence>
<feature type="transmembrane region" description="Helical" evidence="7">
    <location>
        <begin position="199"/>
        <end position="219"/>
    </location>
</feature>
<sequence>MLRVAIWISGRRVAGVAGSILAQGFGVAFTMTAITVTIAAQASSTGASASDRAAAVAGGYLLSVMAVCVWFMAVVIVAGSAAFTVTVRRREIALLRTVGATPGQIRRMLLAEGLLTSLVAGVGGSLITPPLTAVLAAWLATRGMMPSNYSLPFNPAAVLAGCGFAVSVGCVGTVPSAWRSARIRPADAVRRGTAEGRGVKVSRVMGALLLSVPVVWLWSRTSSGSLVSTFTTEVLLVSILVILAPVIVPPLARLTLARSTGALFYAGRDLYREAHRSAAVATPVTLAVAIVFSVGVVLNAAQAGAASTSDPTDSSNMNPAFLALLVMMVTVYATIAVCGAVVASTSIRGSELVALRLVGETRAQTMSTVAAQTSAAVLTGAAVAVLVSLLSALPAMVGAGTGGVGALPLAPLAATVAVCALGGSLTSVVAVARGPAGGEYPTERPV</sequence>
<dbReference type="AlphaFoldDB" id="A0A5J6L883"/>
<evidence type="ECO:0000256" key="2">
    <source>
        <dbReference type="ARBA" id="ARBA00022475"/>
    </source>
</evidence>
<organism evidence="9 10">
    <name type="scientific">Microbacterium lushaniae</name>
    <dbReference type="NCBI Taxonomy" id="2614639"/>
    <lineage>
        <taxon>Bacteria</taxon>
        <taxon>Bacillati</taxon>
        <taxon>Actinomycetota</taxon>
        <taxon>Actinomycetes</taxon>
        <taxon>Micrococcales</taxon>
        <taxon>Microbacteriaceae</taxon>
        <taxon>Microbacterium</taxon>
    </lineage>
</organism>
<keyword evidence="2" id="KW-1003">Cell membrane</keyword>
<feature type="transmembrane region" description="Helical" evidence="7">
    <location>
        <begin position="60"/>
        <end position="87"/>
    </location>
</feature>
<feature type="domain" description="ABC3 transporter permease C-terminal" evidence="8">
    <location>
        <begin position="64"/>
        <end position="184"/>
    </location>
</feature>
<name>A0A5J6L883_9MICO</name>